<sequence length="88" mass="10147">MGELASDEHVKYILYVENVGMTFLQFSSCSLVHFLPVTGNDLVFLDLLPSSISEFTDMSFWVDPALRKRIVFELLVMEHFRLNEACWG</sequence>
<organism evidence="1">
    <name type="scientific">Eucalyptus grandis</name>
    <name type="common">Flooded gum</name>
    <dbReference type="NCBI Taxonomy" id="71139"/>
    <lineage>
        <taxon>Eukaryota</taxon>
        <taxon>Viridiplantae</taxon>
        <taxon>Streptophyta</taxon>
        <taxon>Embryophyta</taxon>
        <taxon>Tracheophyta</taxon>
        <taxon>Spermatophyta</taxon>
        <taxon>Magnoliopsida</taxon>
        <taxon>eudicotyledons</taxon>
        <taxon>Gunneridae</taxon>
        <taxon>Pentapetalae</taxon>
        <taxon>rosids</taxon>
        <taxon>malvids</taxon>
        <taxon>Myrtales</taxon>
        <taxon>Myrtaceae</taxon>
        <taxon>Myrtoideae</taxon>
        <taxon>Eucalypteae</taxon>
        <taxon>Eucalyptus</taxon>
    </lineage>
</organism>
<gene>
    <name evidence="1" type="ORF">EUGRSUZ_G01575</name>
</gene>
<name>A0A059BDF0_EUCGR</name>
<dbReference type="EMBL" id="KK198759">
    <property type="protein sequence ID" value="KCW63896.1"/>
    <property type="molecule type" value="Genomic_DNA"/>
</dbReference>
<dbReference type="Gramene" id="KCW63896">
    <property type="protein sequence ID" value="KCW63896"/>
    <property type="gene ID" value="EUGRSUZ_G01575"/>
</dbReference>
<protein>
    <submittedName>
        <fullName evidence="1">Uncharacterized protein</fullName>
    </submittedName>
</protein>
<dbReference type="AlphaFoldDB" id="A0A059BDF0"/>
<proteinExistence type="predicted"/>
<reference evidence="1" key="1">
    <citation type="submission" date="2013-07" db="EMBL/GenBank/DDBJ databases">
        <title>The genome of Eucalyptus grandis.</title>
        <authorList>
            <person name="Schmutz J."/>
            <person name="Hayes R."/>
            <person name="Myburg A."/>
            <person name="Tuskan G."/>
            <person name="Grattapaglia D."/>
            <person name="Rokhsar D.S."/>
        </authorList>
    </citation>
    <scope>NUCLEOTIDE SEQUENCE</scope>
    <source>
        <tissue evidence="1">Leaf extractions</tissue>
    </source>
</reference>
<evidence type="ECO:0000313" key="1">
    <source>
        <dbReference type="EMBL" id="KCW63896.1"/>
    </source>
</evidence>
<accession>A0A059BDF0</accession>
<dbReference type="InParanoid" id="A0A059BDF0"/>